<evidence type="ECO:0000256" key="1">
    <source>
        <dbReference type="SAM" id="MobiDB-lite"/>
    </source>
</evidence>
<sequence length="2270" mass="250352">MKEKDGSNTEDILAQLSNTRTSETVLKSLYPKLSGVTLSNVQRIRLLKLVILHVSKDGCSIDLQSIALESGLSIVKADSSTNPASGAIFNFFEVCCKLVKDYVIKPSDQAIDAVALALKVLSCMNAMTASKMFSNKGDDIFLSNLILCLKKDKLKLPTLSLLAVCLSEPTSKTFVKDEISFVQAIYPLLFNLEDSNIRSTALSVMLKTTIKSKVQPFWNQLKEDTQREYCKHMVEMVNQKLNWPEVWQFVVKMFGEELHSGGQLINHMLEVLERAFKHSDFEWTRVQAFVCWNTLIDNFKSGLKNKKRIDLIMIPLKANNHRIEILASAKLNTYNHLFTSLGKDLITYPDVLSSFFAFCFGSEKVTCPPVKSYTSLHEDCVNSISKVFSSPFIKEVFNKIHKELIQAVGDCFMLENVKSELLTTLWDSLMSLVQQQEGTDVVKELFNVVNSLVNKAATGETSANFKMRRSISPPGSPLGPRPVNKDLGRRIVLIILHSIVHGKSALPTNMFRNSTLYIGSFDVMNGTPPLLFIEWLFSPALKLGAANTKVYKQLLSKIISLKRDESAQFMEFTQQVLKKLLVIDESFPSDIKILFYKYAADNWCTLVDEIVLYIQNQGSINQGDAAEHDFRALYSVLMFPVQYLSVDFELVKVCSLPWKNLFYESCQQAALLATASIQHLCEEICIRLVVFSKRNTSPLQHASIFFFFTNILNVVHGRFSSVKRAKWVQEHISGVVKELNHLSFDEEMVFSQAAICIDHCLQHSSVTKEVVINLNPILCSLLNVKISTPDRIDDLCSALGSLKQASITIHQHGVHKETVSTMLKNVILAGKNHVNQKIKASITQLSNFSEEKMSPEKEKSLYLVNGSTLANCASPKSFSKKLPTIQMSPSNLSPGNSKRKVQVISCAPDGKFVRIETPPKKIILTEHQKEVRRERRQDIPALYQDLSQASQSMTQDVTQDVIPLSTSPKKRPNGITLDEDAVMDTGDVDTNIQVLYSKTIDSPASSKKVKMECESNLDVPSFTPPAGFVLPLTTGDTTSKSESKGNSSESTATKIEEYTGKENEDSSIASKAEKLMKKTTRANTRSSTSTNLTTRSGKIVTRTSLSLTSEPDLLKKKRSARKSLPVHSSEEILKKNSVENLESDTTDTESISSNTSDASGSGIKSAKMQGVHKRRSLKRELSLELSADSEKNANGPKNTAVTADEKKEKNGKVSPLEKSKKNSQDLSQKKVGGKVLTRSRSNSSLDDLVNTSSVKLVKEDVSTDSSIRPMSPIVESNLMLERSQDESCRFPKHNGVDLVAQQNDVIPEDETSAGASRITRKVVKSCASPVPNLSAKSISPQISKPVIIKNEKVSDTSNGTVNKQKDSPKLCETIKQSDVIEVGADCTLEEHGVLDSSSQESQEIIESSQEPMSKMKQCVVSLELFRCAEPNEKRELEDVIVKSGPDSCSPFKVLPKSVDEISPTTQKLVCRSLNMDGDMDDSVPLSALKMKTSTVAENTVMSPEKDLKSTLSSSHETSEPHVSPKKASVSGAIVKGSPKKAYQSENEKNQESASVAESLPPSWNSSMPEWMHEKKSSPSSKTLRIVRTPTSRSQAFLKSVSPPKPTDMSPISSPVQPKRIQKTELQSNTTPIINRSSRAAQLLGLGQAAAARGGETVVSNGNRSNRSEAEENEVIVSASTSTSSGTCVVSNTMATSVVNASVTTVSVVASPSVRRQGRLLEMATPQKSLEDEGLKKDWIRKTPCATATPDTSILKRKREVDSDAPSPSLKRKRVSFRDPPLSSLLRFNETAETPGTVFSSDPSDNLDMAAEILPIDQDQEISKTVVEIEAEVQSTQKATDTCSATNESSSSTNLDIPIEATIPSGIGSKKRKASGNDECNDNLKDRPVISTRVSSSDNGTHMLRSASPDKRDHDNQRNSKKSSKSVSAPRENFQTPEIENEESSDSDEMEVDEDAQNQGLSPVYQNLLDCTHPVECISSKLTTPVWKKSLLREFSEQGIHTVGDLAKLTQERLDRLSVKPPKRTNVCSVLEDFEKRHAHSGSHLICGSSKDVITPFDQPGHSLKDALATASDEEIITKLTELGRMPKFCPLVIKASEPHDVAENIAKIKNVLQALPVDTVAEMYLSQVGKSSGRVEKNVSVEGLALILSRVQAGVLQDTIFPAVPSILSSVHSDAMRNYVLREFSPSEIVQQMDNDKMYQLLDAISARLGTGEFASKVLSKLNEKEIAQHLDESHIERTVKALLSKLDFRQSLKFLFDHGQDILKEPNNK</sequence>
<dbReference type="GO" id="GO:0005634">
    <property type="term" value="C:nucleus"/>
    <property type="evidence" value="ECO:0007669"/>
    <property type="project" value="TreeGrafter"/>
</dbReference>
<dbReference type="GO" id="GO:0140445">
    <property type="term" value="C:chromosome, telomeric repeat region"/>
    <property type="evidence" value="ECO:0007669"/>
    <property type="project" value="TreeGrafter"/>
</dbReference>
<proteinExistence type="predicted"/>
<name>A0A9C6U5K0_FRAOC</name>
<dbReference type="RefSeq" id="XP_052125706.1">
    <property type="nucleotide sequence ID" value="XM_052269746.1"/>
</dbReference>
<gene>
    <name evidence="3" type="primary">LOC113212668</name>
</gene>
<evidence type="ECO:0000313" key="2">
    <source>
        <dbReference type="Proteomes" id="UP000504606"/>
    </source>
</evidence>
<feature type="compositionally biased region" description="Basic and acidic residues" evidence="1">
    <location>
        <begin position="1128"/>
        <end position="1137"/>
    </location>
</feature>
<feature type="compositionally biased region" description="Basic and acidic residues" evidence="1">
    <location>
        <begin position="1054"/>
        <end position="1064"/>
    </location>
</feature>
<feature type="compositionally biased region" description="Polar residues" evidence="1">
    <location>
        <begin position="1577"/>
        <end position="1596"/>
    </location>
</feature>
<feature type="region of interest" description="Disordered" evidence="1">
    <location>
        <begin position="1495"/>
        <end position="1618"/>
    </location>
</feature>
<protein>
    <submittedName>
        <fullName evidence="3">Telomere-associated protein RIF1 isoform X2</fullName>
    </submittedName>
</protein>
<dbReference type="Proteomes" id="UP000504606">
    <property type="component" value="Unplaced"/>
</dbReference>
<feature type="region of interest" description="Disordered" evidence="1">
    <location>
        <begin position="1020"/>
        <end position="1101"/>
    </location>
</feature>
<accession>A0A9C6U5K0</accession>
<feature type="compositionally biased region" description="Acidic residues" evidence="1">
    <location>
        <begin position="1938"/>
        <end position="1955"/>
    </location>
</feature>
<feature type="compositionally biased region" description="Basic and acidic residues" evidence="1">
    <location>
        <begin position="1907"/>
        <end position="1917"/>
    </location>
</feature>
<keyword evidence="2" id="KW-1185">Reference proteome</keyword>
<organism evidence="2 3">
    <name type="scientific">Frankliniella occidentalis</name>
    <name type="common">Western flower thrips</name>
    <name type="synonym">Euthrips occidentalis</name>
    <dbReference type="NCBI Taxonomy" id="133901"/>
    <lineage>
        <taxon>Eukaryota</taxon>
        <taxon>Metazoa</taxon>
        <taxon>Ecdysozoa</taxon>
        <taxon>Arthropoda</taxon>
        <taxon>Hexapoda</taxon>
        <taxon>Insecta</taxon>
        <taxon>Pterygota</taxon>
        <taxon>Neoptera</taxon>
        <taxon>Paraneoptera</taxon>
        <taxon>Thysanoptera</taxon>
        <taxon>Terebrantia</taxon>
        <taxon>Thripoidea</taxon>
        <taxon>Thripidae</taxon>
        <taxon>Frankliniella</taxon>
    </lineage>
</organism>
<feature type="compositionally biased region" description="Basic and acidic residues" evidence="1">
    <location>
        <begin position="1203"/>
        <end position="1223"/>
    </location>
</feature>
<evidence type="ECO:0000313" key="3">
    <source>
        <dbReference type="RefSeq" id="XP_052125706.1"/>
    </source>
</evidence>
<feature type="region of interest" description="Disordered" evidence="1">
    <location>
        <begin position="1116"/>
        <end position="1246"/>
    </location>
</feature>
<dbReference type="InterPro" id="IPR016024">
    <property type="entry name" value="ARM-type_fold"/>
</dbReference>
<dbReference type="GO" id="GO:0000723">
    <property type="term" value="P:telomere maintenance"/>
    <property type="evidence" value="ECO:0007669"/>
    <property type="project" value="TreeGrafter"/>
</dbReference>
<reference evidence="3" key="1">
    <citation type="submission" date="2025-08" db="UniProtKB">
        <authorList>
            <consortium name="RefSeq"/>
        </authorList>
    </citation>
    <scope>IDENTIFICATION</scope>
    <source>
        <tissue evidence="3">Whole organism</tissue>
    </source>
</reference>
<feature type="compositionally biased region" description="Low complexity" evidence="1">
    <location>
        <begin position="1148"/>
        <end position="1157"/>
    </location>
</feature>
<feature type="compositionally biased region" description="Low complexity" evidence="1">
    <location>
        <begin position="1081"/>
        <end position="1096"/>
    </location>
</feature>
<feature type="compositionally biased region" description="Polar residues" evidence="1">
    <location>
        <begin position="1834"/>
        <end position="1854"/>
    </location>
</feature>
<feature type="region of interest" description="Disordered" evidence="1">
    <location>
        <begin position="1834"/>
        <end position="1955"/>
    </location>
</feature>
<dbReference type="SUPFAM" id="SSF48371">
    <property type="entry name" value="ARM repeat"/>
    <property type="match status" value="1"/>
</dbReference>
<feature type="compositionally biased region" description="Polar residues" evidence="1">
    <location>
        <begin position="1551"/>
        <end position="1567"/>
    </location>
</feature>
<dbReference type="PANTHER" id="PTHR22928:SF3">
    <property type="entry name" value="TELOMERE-ASSOCIATED PROTEIN RIF1"/>
    <property type="match status" value="1"/>
</dbReference>
<dbReference type="GeneID" id="113212668"/>
<dbReference type="PANTHER" id="PTHR22928">
    <property type="entry name" value="TELOMERE-ASSOCIATED PROTEIN RIF1"/>
    <property type="match status" value="1"/>
</dbReference>
<feature type="compositionally biased region" description="Low complexity" evidence="1">
    <location>
        <begin position="1037"/>
        <end position="1051"/>
    </location>
</feature>